<keyword evidence="2 4" id="KW-0677">Repeat</keyword>
<feature type="binding site" evidence="4">
    <location>
        <position position="225"/>
    </location>
    <ligand>
        <name>1D-myo-inositol 2-(L-cysteinylamino)-2-deoxy-alpha-D-glucopyranoside</name>
        <dbReference type="ChEBI" id="CHEBI:58887"/>
    </ligand>
</feature>
<sequence length="297" mass="31645">MAPRIVRTAAISATEVPAIHRLVGEAEERDGFGAINEAGLLALAAGTPAEHALAVEDDRLIGYGQLLDGTGSLVVHPDHRRQGIGTAILEALLETLRQPQGTTTVAFWATRDTAAAQALAARHGLTRSRELLIMKRSLADLPEPPPVPAGVEIRPFRVGTDEEPWLTVNGRAFAHHPEQGGITRADLDQRIGQDWFDPAGFLVAYAGPTMIGFHWTKQHPGTLGEVYVIGVDPDRAGGGVGAALLSRGLSHLASRGDTEVILYTEGDNTGAIALYQRYGFAIVSSDVMYSTTAIHGR</sequence>
<feature type="binding site" evidence="4">
    <location>
        <begin position="81"/>
        <end position="86"/>
    </location>
    <ligand>
        <name>acetyl-CoA</name>
        <dbReference type="ChEBI" id="CHEBI:57288"/>
        <label>1</label>
    </ligand>
</feature>
<evidence type="ECO:0000256" key="2">
    <source>
        <dbReference type="ARBA" id="ARBA00022737"/>
    </source>
</evidence>
<keyword evidence="7" id="KW-1185">Reference proteome</keyword>
<evidence type="ECO:0000313" key="6">
    <source>
        <dbReference type="EMBL" id="NYE73237.1"/>
    </source>
</evidence>
<comment type="catalytic activity">
    <reaction evidence="4">
        <text>1D-myo-inositol 2-(L-cysteinylamino)-2-deoxy-alpha-D-glucopyranoside + acetyl-CoA = mycothiol + CoA + H(+)</text>
        <dbReference type="Rhea" id="RHEA:26172"/>
        <dbReference type="ChEBI" id="CHEBI:15378"/>
        <dbReference type="ChEBI" id="CHEBI:16768"/>
        <dbReference type="ChEBI" id="CHEBI:57287"/>
        <dbReference type="ChEBI" id="CHEBI:57288"/>
        <dbReference type="ChEBI" id="CHEBI:58887"/>
        <dbReference type="EC" id="2.3.1.189"/>
    </reaction>
</comment>
<comment type="function">
    <text evidence="4">Catalyzes the transfer of acetyl from acetyl-CoA to desacetylmycothiol (Cys-GlcN-Ins) to form mycothiol.</text>
</comment>
<dbReference type="PIRSF" id="PIRSF021524">
    <property type="entry name" value="MSH_acetyltransferase"/>
    <property type="match status" value="1"/>
</dbReference>
<dbReference type="Pfam" id="PF00583">
    <property type="entry name" value="Acetyltransf_1"/>
    <property type="match status" value="2"/>
</dbReference>
<organism evidence="6 7">
    <name type="scientific">Microlunatus parietis</name>
    <dbReference type="NCBI Taxonomy" id="682979"/>
    <lineage>
        <taxon>Bacteria</taxon>
        <taxon>Bacillati</taxon>
        <taxon>Actinomycetota</taxon>
        <taxon>Actinomycetes</taxon>
        <taxon>Propionibacteriales</taxon>
        <taxon>Propionibacteriaceae</taxon>
        <taxon>Microlunatus</taxon>
    </lineage>
</organism>
<dbReference type="PANTHER" id="PTHR43617">
    <property type="entry name" value="L-AMINO ACID N-ACETYLTRANSFERASE"/>
    <property type="match status" value="1"/>
</dbReference>
<dbReference type="GO" id="GO:0010125">
    <property type="term" value="P:mycothiol biosynthetic process"/>
    <property type="evidence" value="ECO:0007669"/>
    <property type="project" value="UniProtKB-UniRule"/>
</dbReference>
<comment type="caution">
    <text evidence="4">Lacks conserved residue(s) required for the propagation of feature annotation.</text>
</comment>
<proteinExistence type="inferred from homology"/>
<dbReference type="InterPro" id="IPR000182">
    <property type="entry name" value="GNAT_dom"/>
</dbReference>
<evidence type="ECO:0000256" key="3">
    <source>
        <dbReference type="ARBA" id="ARBA00023315"/>
    </source>
</evidence>
<dbReference type="AlphaFoldDB" id="A0A7Y9IAQ5"/>
<evidence type="ECO:0000259" key="5">
    <source>
        <dbReference type="PROSITE" id="PS51186"/>
    </source>
</evidence>
<feature type="binding site" evidence="4">
    <location>
        <position position="178"/>
    </location>
    <ligand>
        <name>1D-myo-inositol 2-(L-cysteinylamino)-2-deoxy-alpha-D-glucopyranoside</name>
        <dbReference type="ChEBI" id="CHEBI:58887"/>
    </ligand>
</feature>
<dbReference type="HAMAP" id="MF_01698">
    <property type="entry name" value="MshD"/>
    <property type="match status" value="1"/>
</dbReference>
<evidence type="ECO:0000313" key="7">
    <source>
        <dbReference type="Proteomes" id="UP000569914"/>
    </source>
</evidence>
<keyword evidence="1 4" id="KW-0808">Transferase</keyword>
<feature type="binding site" evidence="4">
    <location>
        <position position="263"/>
    </location>
    <ligand>
        <name>1D-myo-inositol 2-(L-cysteinylamino)-2-deoxy-alpha-D-glucopyranoside</name>
        <dbReference type="ChEBI" id="CHEBI:58887"/>
    </ligand>
</feature>
<dbReference type="InterPro" id="IPR050276">
    <property type="entry name" value="MshD_Acetyltransferase"/>
</dbReference>
<evidence type="ECO:0000256" key="4">
    <source>
        <dbReference type="HAMAP-Rule" id="MF_01698"/>
    </source>
</evidence>
<dbReference type="Proteomes" id="UP000569914">
    <property type="component" value="Unassembled WGS sequence"/>
</dbReference>
<name>A0A7Y9IAQ5_9ACTN</name>
<dbReference type="Gene3D" id="3.40.630.30">
    <property type="match status" value="1"/>
</dbReference>
<comment type="caution">
    <text evidence="6">The sequence shown here is derived from an EMBL/GenBank/DDBJ whole genome shotgun (WGS) entry which is preliminary data.</text>
</comment>
<accession>A0A7Y9IAQ5</accession>
<feature type="binding site" evidence="4">
    <location>
        <position position="217"/>
    </location>
    <ligand>
        <name>1D-myo-inositol 2-(L-cysteinylamino)-2-deoxy-alpha-D-glucopyranoside</name>
        <dbReference type="ChEBI" id="CHEBI:58887"/>
    </ligand>
</feature>
<dbReference type="SUPFAM" id="SSF55729">
    <property type="entry name" value="Acyl-CoA N-acyltransferases (Nat)"/>
    <property type="match status" value="2"/>
</dbReference>
<dbReference type="EMBL" id="JACCBU010000001">
    <property type="protein sequence ID" value="NYE73237.1"/>
    <property type="molecule type" value="Genomic_DNA"/>
</dbReference>
<comment type="similarity">
    <text evidence="4">Belongs to the acetyltransferase family. MshD subfamily.</text>
</comment>
<dbReference type="NCBIfam" id="TIGR03448">
    <property type="entry name" value="mycothiol_MshD"/>
    <property type="match status" value="1"/>
</dbReference>
<feature type="domain" description="N-acetyltransferase" evidence="5">
    <location>
        <begin position="151"/>
        <end position="297"/>
    </location>
</feature>
<comment type="subunit">
    <text evidence="4">Monomer.</text>
</comment>
<feature type="domain" description="N-acetyltransferase" evidence="5">
    <location>
        <begin position="6"/>
        <end position="139"/>
    </location>
</feature>
<dbReference type="EC" id="2.3.1.189" evidence="4"/>
<dbReference type="RefSeq" id="WP_179754583.1">
    <property type="nucleotide sequence ID" value="NZ_JACCBU010000001.1"/>
</dbReference>
<keyword evidence="3 4" id="KW-0012">Acyltransferase</keyword>
<gene>
    <name evidence="4" type="primary">mshD</name>
    <name evidence="6" type="ORF">BKA15_004566</name>
</gene>
<feature type="binding site" evidence="4">
    <location>
        <begin position="73"/>
        <end position="75"/>
    </location>
    <ligand>
        <name>acetyl-CoA</name>
        <dbReference type="ChEBI" id="CHEBI:57288"/>
        <label>1</label>
    </ligand>
</feature>
<dbReference type="InterPro" id="IPR017813">
    <property type="entry name" value="Mycothiol_AcTrfase"/>
</dbReference>
<dbReference type="GO" id="GO:0035447">
    <property type="term" value="F:mycothiol synthase activity"/>
    <property type="evidence" value="ECO:0007669"/>
    <property type="project" value="UniProtKB-UniRule"/>
</dbReference>
<dbReference type="CDD" id="cd04301">
    <property type="entry name" value="NAT_SF"/>
    <property type="match status" value="2"/>
</dbReference>
<protein>
    <recommendedName>
        <fullName evidence="4">Mycothiol acetyltransferase</fullName>
        <shortName evidence="4">MSH acetyltransferase</shortName>
        <ecNumber evidence="4">2.3.1.189</ecNumber>
    </recommendedName>
    <alternativeName>
        <fullName evidence="4">Mycothiol synthase</fullName>
    </alternativeName>
</protein>
<dbReference type="InterPro" id="IPR016181">
    <property type="entry name" value="Acyl_CoA_acyltransferase"/>
</dbReference>
<feature type="binding site" evidence="4">
    <location>
        <begin position="229"/>
        <end position="231"/>
    </location>
    <ligand>
        <name>acetyl-CoA</name>
        <dbReference type="ChEBI" id="CHEBI:57288"/>
        <label>2</label>
    </ligand>
</feature>
<feature type="binding site" evidence="4">
    <location>
        <position position="37"/>
    </location>
    <ligand>
        <name>1D-myo-inositol 2-(L-cysteinylamino)-2-deoxy-alpha-D-glucopyranoside</name>
        <dbReference type="ChEBI" id="CHEBI:58887"/>
    </ligand>
</feature>
<dbReference type="PROSITE" id="PS51186">
    <property type="entry name" value="GNAT"/>
    <property type="match status" value="2"/>
</dbReference>
<evidence type="ECO:0000256" key="1">
    <source>
        <dbReference type="ARBA" id="ARBA00022679"/>
    </source>
</evidence>
<dbReference type="GO" id="GO:0008999">
    <property type="term" value="F:protein-N-terminal-alanine acetyltransferase activity"/>
    <property type="evidence" value="ECO:0007669"/>
    <property type="project" value="TreeGrafter"/>
</dbReference>
<dbReference type="PANTHER" id="PTHR43617:SF31">
    <property type="entry name" value="MYCOTHIOL ACETYLTRANSFERASE"/>
    <property type="match status" value="1"/>
</dbReference>
<reference evidence="6 7" key="1">
    <citation type="submission" date="2020-07" db="EMBL/GenBank/DDBJ databases">
        <title>Sequencing the genomes of 1000 actinobacteria strains.</title>
        <authorList>
            <person name="Klenk H.-P."/>
        </authorList>
    </citation>
    <scope>NUCLEOTIDE SEQUENCE [LARGE SCALE GENOMIC DNA]</scope>
    <source>
        <strain evidence="6 7">DSM 22083</strain>
    </source>
</reference>